<dbReference type="PANTHER" id="PTHR30290">
    <property type="entry name" value="PERIPLASMIC BINDING COMPONENT OF ABC TRANSPORTER"/>
    <property type="match status" value="1"/>
</dbReference>
<comment type="subcellular location">
    <subcellularLocation>
        <location evidence="1">Periplasm</location>
    </subcellularLocation>
</comment>
<dbReference type="RefSeq" id="WP_259960157.1">
    <property type="nucleotide sequence ID" value="NZ_JAOAMV010000001.1"/>
</dbReference>
<dbReference type="CDD" id="cd08504">
    <property type="entry name" value="PBP2_OppA"/>
    <property type="match status" value="1"/>
</dbReference>
<gene>
    <name evidence="6" type="ORF">N0B51_00160</name>
</gene>
<proteinExistence type="inferred from homology"/>
<comment type="caution">
    <text evidence="6">The sequence shown here is derived from an EMBL/GenBank/DDBJ whole genome shotgun (WGS) entry which is preliminary data.</text>
</comment>
<evidence type="ECO:0000259" key="5">
    <source>
        <dbReference type="Pfam" id="PF00496"/>
    </source>
</evidence>
<dbReference type="InterPro" id="IPR030678">
    <property type="entry name" value="Peptide/Ni-bd"/>
</dbReference>
<dbReference type="GO" id="GO:0030288">
    <property type="term" value="C:outer membrane-bounded periplasmic space"/>
    <property type="evidence" value="ECO:0007669"/>
    <property type="project" value="UniProtKB-ARBA"/>
</dbReference>
<dbReference type="PROSITE" id="PS51257">
    <property type="entry name" value="PROKAR_LIPOPROTEIN"/>
    <property type="match status" value="1"/>
</dbReference>
<dbReference type="PIRSF" id="PIRSF002741">
    <property type="entry name" value="MppA"/>
    <property type="match status" value="1"/>
</dbReference>
<dbReference type="Gene3D" id="3.90.76.10">
    <property type="entry name" value="Dipeptide-binding Protein, Domain 1"/>
    <property type="match status" value="1"/>
</dbReference>
<evidence type="ECO:0000256" key="3">
    <source>
        <dbReference type="ARBA" id="ARBA00022448"/>
    </source>
</evidence>
<accession>A0A9X3AK49</accession>
<dbReference type="Pfam" id="PF00496">
    <property type="entry name" value="SBP_bac_5"/>
    <property type="match status" value="1"/>
</dbReference>
<keyword evidence="3" id="KW-0813">Transport</keyword>
<dbReference type="Gene3D" id="3.10.105.10">
    <property type="entry name" value="Dipeptide-binding Protein, Domain 3"/>
    <property type="match status" value="1"/>
</dbReference>
<dbReference type="GO" id="GO:0043190">
    <property type="term" value="C:ATP-binding cassette (ABC) transporter complex"/>
    <property type="evidence" value="ECO:0007669"/>
    <property type="project" value="InterPro"/>
</dbReference>
<sequence>MAKVLIALALAGAVAACNSGPPETEKAAREGILLFGNGSEPKGIDPHLVTGVPENHIISALVEGLVAYHPTNDLEAAPGMAERWEHSPDFKRWTFHLRDAKWTNGDPVTAQDFVYSWQRILSPELGAEYAPMLYVLKNGEKFNKGEIKDFRQVGVKALDARTLQVELEGSTSYFPLMLQHYSFFPVNPRAVEEHGGMVDRQSGWSTLDNFVGNGPFKIKKWVTNQVFEVERNPAYWDAKTVRLNGIRFYPIDNVNSEETMFRNGRLHLTSTVFPDKIPFFRKTMPEKLRIDPYLGNYFYRLNVTRKPLDDKRVRRALALALDKKLIVEKVTKGGQAPATGFVPQGIPGYEPSDAVQFRPDEARRLLAEAGYPGGKGFPKIEIMINTSEAHRKIAEAVQELWRRELGINVGIYNQEWKVYLDNQSNLNYDISRAGWIADYVHPSTFIDMFTTGNGNNDTGWSNPQYDRLVDAARTAASEEERVKLMHQAEAILLDDMPVIPIYWYTRTYLKDPRVMGWNPTLLDNHPYKHVWLSTEAPEAGK</sequence>
<protein>
    <submittedName>
        <fullName evidence="6">Peptide ABC transporter substrate-binding protein</fullName>
    </submittedName>
</protein>
<comment type="similarity">
    <text evidence="2">Belongs to the bacterial solute-binding protein 5 family.</text>
</comment>
<dbReference type="FunFam" id="3.90.76.10:FF:000001">
    <property type="entry name" value="Oligopeptide ABC transporter substrate-binding protein"/>
    <property type="match status" value="1"/>
</dbReference>
<keyword evidence="7" id="KW-1185">Reference proteome</keyword>
<feature type="domain" description="Solute-binding protein family 5" evidence="5">
    <location>
        <begin position="77"/>
        <end position="456"/>
    </location>
</feature>
<dbReference type="PANTHER" id="PTHR30290:SF10">
    <property type="entry name" value="PERIPLASMIC OLIGOPEPTIDE-BINDING PROTEIN-RELATED"/>
    <property type="match status" value="1"/>
</dbReference>
<evidence type="ECO:0000256" key="2">
    <source>
        <dbReference type="ARBA" id="ARBA00005695"/>
    </source>
</evidence>
<dbReference type="Proteomes" id="UP001142648">
    <property type="component" value="Unassembled WGS sequence"/>
</dbReference>
<organism evidence="6 7">
    <name type="scientific">Tsuneonella litorea</name>
    <dbReference type="NCBI Taxonomy" id="2976475"/>
    <lineage>
        <taxon>Bacteria</taxon>
        <taxon>Pseudomonadati</taxon>
        <taxon>Pseudomonadota</taxon>
        <taxon>Alphaproteobacteria</taxon>
        <taxon>Sphingomonadales</taxon>
        <taxon>Erythrobacteraceae</taxon>
        <taxon>Tsuneonella</taxon>
    </lineage>
</organism>
<evidence type="ECO:0000313" key="6">
    <source>
        <dbReference type="EMBL" id="MCT2557388.1"/>
    </source>
</evidence>
<reference evidence="6" key="1">
    <citation type="submission" date="2022-09" db="EMBL/GenBank/DDBJ databases">
        <title>The genome sequence of Tsuneonella sp. YG55.</title>
        <authorList>
            <person name="Liu Y."/>
        </authorList>
    </citation>
    <scope>NUCLEOTIDE SEQUENCE</scope>
    <source>
        <strain evidence="6">YG55</strain>
    </source>
</reference>
<evidence type="ECO:0000256" key="4">
    <source>
        <dbReference type="ARBA" id="ARBA00022729"/>
    </source>
</evidence>
<dbReference type="InterPro" id="IPR000914">
    <property type="entry name" value="SBP_5_dom"/>
</dbReference>
<dbReference type="GO" id="GO:1904680">
    <property type="term" value="F:peptide transmembrane transporter activity"/>
    <property type="evidence" value="ECO:0007669"/>
    <property type="project" value="TreeGrafter"/>
</dbReference>
<dbReference type="EMBL" id="JAOAMV010000001">
    <property type="protein sequence ID" value="MCT2557388.1"/>
    <property type="molecule type" value="Genomic_DNA"/>
</dbReference>
<evidence type="ECO:0000256" key="1">
    <source>
        <dbReference type="ARBA" id="ARBA00004418"/>
    </source>
</evidence>
<dbReference type="AlphaFoldDB" id="A0A9X3AK49"/>
<evidence type="ECO:0000313" key="7">
    <source>
        <dbReference type="Proteomes" id="UP001142648"/>
    </source>
</evidence>
<dbReference type="InterPro" id="IPR039424">
    <property type="entry name" value="SBP_5"/>
</dbReference>
<dbReference type="FunFam" id="3.10.105.10:FF:000001">
    <property type="entry name" value="Oligopeptide ABC transporter, oligopeptide-binding protein"/>
    <property type="match status" value="1"/>
</dbReference>
<dbReference type="Gene3D" id="3.40.190.10">
    <property type="entry name" value="Periplasmic binding protein-like II"/>
    <property type="match status" value="1"/>
</dbReference>
<dbReference type="SUPFAM" id="SSF53850">
    <property type="entry name" value="Periplasmic binding protein-like II"/>
    <property type="match status" value="1"/>
</dbReference>
<dbReference type="GO" id="GO:0015833">
    <property type="term" value="P:peptide transport"/>
    <property type="evidence" value="ECO:0007669"/>
    <property type="project" value="TreeGrafter"/>
</dbReference>
<keyword evidence="4" id="KW-0732">Signal</keyword>
<name>A0A9X3AK49_9SPHN</name>